<feature type="region of interest" description="Disordered" evidence="1">
    <location>
        <begin position="17"/>
        <end position="88"/>
    </location>
</feature>
<dbReference type="PANTHER" id="PTHR31170:SF17">
    <property type="match status" value="1"/>
</dbReference>
<protein>
    <submittedName>
        <fullName evidence="4 5">UPF0481 protein At3g47200-like</fullName>
    </submittedName>
</protein>
<dbReference type="Proteomes" id="UP000189703">
    <property type="component" value="Unplaced"/>
</dbReference>
<dbReference type="OrthoDB" id="591587at2759"/>
<dbReference type="eggNOG" id="ENOG502R8IS">
    <property type="taxonomic scope" value="Eukaryota"/>
</dbReference>
<evidence type="ECO:0000313" key="6">
    <source>
        <dbReference type="RefSeq" id="XP_010244185.1"/>
    </source>
</evidence>
<dbReference type="GeneID" id="104588072"/>
<sequence length="522" mass="59438">MFMIKPRISFRRLRGGSSSEFRNLSPRDSEGDSENSNEEINRAGRHHVSIEICEDGSSTTLINNKRKKRKPSRNSDKALSDSIGGKVKLTPPRSSECCIYRVPKALRETKERAYVPEIVSIGPFHRGNRNLQAMDEYKRLYLHDLLSHLPTQAKMLESWIKTLRGLEVKARKCYSEPVDNLSSDEFVEMMLVDGCFVLELLRKYSEIQLKGGPPEPVHSGVLGAAQDQAADDKAQPQDPIFKSAWMLPRILCDMLLLENQLPLFVLECLFKLTIAPQLQQALSLNELVFNFFANIMPTGGESPADRPRLIKGQHILSLLRKAILPSSKLKFPGDIKAPELTHCVTELIEAGIKFKKKEKPDSFLDISFSTDGVLEIPSINVQEYTDCLFRNLIAFEQCHPSCTSRITSYAFLMDSLVDTPEDVQYLNRRSIITHVMGTHKEVSLLFNKLCDGVYLNHFYYVDLCDQVNAHFRSRWHVWRATLMRDYFKNPWAVLSFVAAIFLLILTFTGSLFSILSFSIHNS</sequence>
<reference evidence="4 5" key="1">
    <citation type="submission" date="2025-04" db="UniProtKB">
        <authorList>
            <consortium name="RefSeq"/>
        </authorList>
    </citation>
    <scope>IDENTIFICATION</scope>
</reference>
<keyword evidence="3" id="KW-1185">Reference proteome</keyword>
<keyword evidence="2" id="KW-1133">Transmembrane helix</keyword>
<evidence type="ECO:0000256" key="1">
    <source>
        <dbReference type="SAM" id="MobiDB-lite"/>
    </source>
</evidence>
<dbReference type="Pfam" id="PF03140">
    <property type="entry name" value="DUF247"/>
    <property type="match status" value="1"/>
</dbReference>
<evidence type="ECO:0000256" key="2">
    <source>
        <dbReference type="SAM" id="Phobius"/>
    </source>
</evidence>
<dbReference type="OMA" id="HINCAKE"/>
<feature type="transmembrane region" description="Helical" evidence="2">
    <location>
        <begin position="491"/>
        <end position="519"/>
    </location>
</feature>
<accession>A0A1U7Z0U3</accession>
<gene>
    <name evidence="4 5 6" type="primary">LOC104588072</name>
</gene>
<keyword evidence="2" id="KW-0812">Transmembrane</keyword>
<name>A0A1U7Z0U3_NELNU</name>
<keyword evidence="2" id="KW-0472">Membrane</keyword>
<dbReference type="RefSeq" id="XP_010244185.1">
    <property type="nucleotide sequence ID" value="XM_010245883.2"/>
</dbReference>
<evidence type="ECO:0000313" key="4">
    <source>
        <dbReference type="RefSeq" id="XP_010244181.1"/>
    </source>
</evidence>
<dbReference type="RefSeq" id="XP_010244181.1">
    <property type="nucleotide sequence ID" value="XM_010245879.2"/>
</dbReference>
<evidence type="ECO:0000313" key="3">
    <source>
        <dbReference type="Proteomes" id="UP000189703"/>
    </source>
</evidence>
<dbReference type="InterPro" id="IPR004158">
    <property type="entry name" value="DUF247_pln"/>
</dbReference>
<dbReference type="PANTHER" id="PTHR31170">
    <property type="entry name" value="BNAC04G53230D PROTEIN"/>
    <property type="match status" value="1"/>
</dbReference>
<dbReference type="AlphaFoldDB" id="A0A1U7Z0U3"/>
<dbReference type="RefSeq" id="XP_010244183.1">
    <property type="nucleotide sequence ID" value="XM_010245881.2"/>
</dbReference>
<proteinExistence type="predicted"/>
<dbReference type="KEGG" id="nnu:104588072"/>
<evidence type="ECO:0000313" key="5">
    <source>
        <dbReference type="RefSeq" id="XP_010244183.1"/>
    </source>
</evidence>
<organism evidence="3 5">
    <name type="scientific">Nelumbo nucifera</name>
    <name type="common">Sacred lotus</name>
    <dbReference type="NCBI Taxonomy" id="4432"/>
    <lineage>
        <taxon>Eukaryota</taxon>
        <taxon>Viridiplantae</taxon>
        <taxon>Streptophyta</taxon>
        <taxon>Embryophyta</taxon>
        <taxon>Tracheophyta</taxon>
        <taxon>Spermatophyta</taxon>
        <taxon>Magnoliopsida</taxon>
        <taxon>Proteales</taxon>
        <taxon>Nelumbonaceae</taxon>
        <taxon>Nelumbo</taxon>
    </lineage>
</organism>